<dbReference type="Gene3D" id="3.40.630.30">
    <property type="match status" value="1"/>
</dbReference>
<reference evidence="3" key="1">
    <citation type="submission" date="2020-10" db="EMBL/GenBank/DDBJ databases">
        <authorList>
            <person name="Gilroy R."/>
        </authorList>
    </citation>
    <scope>NUCLEOTIDE SEQUENCE</scope>
    <source>
        <strain evidence="3">ChiSjej6B24-2974</strain>
    </source>
</reference>
<dbReference type="PROSITE" id="PS51186">
    <property type="entry name" value="GNAT"/>
    <property type="match status" value="1"/>
</dbReference>
<dbReference type="InterPro" id="IPR000182">
    <property type="entry name" value="GNAT_dom"/>
</dbReference>
<dbReference type="PANTHER" id="PTHR13947:SF37">
    <property type="entry name" value="LD18367P"/>
    <property type="match status" value="1"/>
</dbReference>
<dbReference type="CDD" id="cd04301">
    <property type="entry name" value="NAT_SF"/>
    <property type="match status" value="1"/>
</dbReference>
<proteinExistence type="predicted"/>
<dbReference type="SUPFAM" id="SSF55729">
    <property type="entry name" value="Acyl-CoA N-acyltransferases (Nat)"/>
    <property type="match status" value="1"/>
</dbReference>
<dbReference type="PANTHER" id="PTHR13947">
    <property type="entry name" value="GNAT FAMILY N-ACETYLTRANSFERASE"/>
    <property type="match status" value="1"/>
</dbReference>
<dbReference type="InterPro" id="IPR016181">
    <property type="entry name" value="Acyl_CoA_acyltransferase"/>
</dbReference>
<dbReference type="GO" id="GO:0008080">
    <property type="term" value="F:N-acetyltransferase activity"/>
    <property type="evidence" value="ECO:0007669"/>
    <property type="project" value="InterPro"/>
</dbReference>
<protein>
    <submittedName>
        <fullName evidence="3">GNAT family N-acetyltransferase</fullName>
    </submittedName>
</protein>
<evidence type="ECO:0000313" key="3">
    <source>
        <dbReference type="EMBL" id="HIQ84040.1"/>
    </source>
</evidence>
<keyword evidence="1" id="KW-0808">Transferase</keyword>
<gene>
    <name evidence="3" type="ORF">IAA52_13200</name>
</gene>
<dbReference type="AlphaFoldDB" id="A0A9D0ZP58"/>
<evidence type="ECO:0000313" key="4">
    <source>
        <dbReference type="Proteomes" id="UP000824260"/>
    </source>
</evidence>
<dbReference type="InterPro" id="IPR050769">
    <property type="entry name" value="NAT_camello-type"/>
</dbReference>
<evidence type="ECO:0000259" key="2">
    <source>
        <dbReference type="PROSITE" id="PS51186"/>
    </source>
</evidence>
<evidence type="ECO:0000256" key="1">
    <source>
        <dbReference type="ARBA" id="ARBA00022679"/>
    </source>
</evidence>
<reference evidence="3" key="2">
    <citation type="journal article" date="2021" name="PeerJ">
        <title>Extensive microbial diversity within the chicken gut microbiome revealed by metagenomics and culture.</title>
        <authorList>
            <person name="Gilroy R."/>
            <person name="Ravi A."/>
            <person name="Getino M."/>
            <person name="Pursley I."/>
            <person name="Horton D.L."/>
            <person name="Alikhan N.F."/>
            <person name="Baker D."/>
            <person name="Gharbi K."/>
            <person name="Hall N."/>
            <person name="Watson M."/>
            <person name="Adriaenssens E.M."/>
            <person name="Foster-Nyarko E."/>
            <person name="Jarju S."/>
            <person name="Secka A."/>
            <person name="Antonio M."/>
            <person name="Oren A."/>
            <person name="Chaudhuri R.R."/>
            <person name="La Ragione R."/>
            <person name="Hildebrand F."/>
            <person name="Pallen M.J."/>
        </authorList>
    </citation>
    <scope>NUCLEOTIDE SEQUENCE</scope>
    <source>
        <strain evidence="3">ChiSjej6B24-2974</strain>
    </source>
</reference>
<dbReference type="Proteomes" id="UP000824260">
    <property type="component" value="Unassembled WGS sequence"/>
</dbReference>
<comment type="caution">
    <text evidence="3">The sequence shown here is derived from an EMBL/GenBank/DDBJ whole genome shotgun (WGS) entry which is preliminary data.</text>
</comment>
<dbReference type="EMBL" id="DVFZ01000122">
    <property type="protein sequence ID" value="HIQ84040.1"/>
    <property type="molecule type" value="Genomic_DNA"/>
</dbReference>
<accession>A0A9D0ZP58</accession>
<feature type="domain" description="N-acetyltransferase" evidence="2">
    <location>
        <begin position="5"/>
        <end position="178"/>
    </location>
</feature>
<name>A0A9D0ZP58_9FIRM</name>
<organism evidence="3 4">
    <name type="scientific">Candidatus Pullichristensenella stercorigallinarum</name>
    <dbReference type="NCBI Taxonomy" id="2840909"/>
    <lineage>
        <taxon>Bacteria</taxon>
        <taxon>Bacillati</taxon>
        <taxon>Bacillota</taxon>
        <taxon>Clostridia</taxon>
        <taxon>Candidatus Pullichristensenella</taxon>
    </lineage>
</organism>
<sequence>MEETIMIRKATRRDIPAITRIYERIHAREEAGLGTTGWKRGVYPTEETARRALAVDELFVDEREGAVVAAARINRVQEPEYALCHWQYAAPEDKVMVLHTLTVDPEAAGQGVGSGFVAFYEQYARENGCSCLRMDTNQINAPARALYKRLGYREAGIVPCDFNGLGILQLVCLEKRLGEAEG</sequence>
<dbReference type="Pfam" id="PF00583">
    <property type="entry name" value="Acetyltransf_1"/>
    <property type="match status" value="1"/>
</dbReference>